<comment type="caution">
    <text evidence="2">The sequence shown here is derived from an EMBL/GenBank/DDBJ whole genome shotgun (WGS) entry which is preliminary data.</text>
</comment>
<dbReference type="Proteomes" id="UP001172721">
    <property type="component" value="Unassembled WGS sequence"/>
</dbReference>
<keyword evidence="3" id="KW-1185">Reference proteome</keyword>
<dbReference type="Pfam" id="PF00903">
    <property type="entry name" value="Glyoxalase"/>
    <property type="match status" value="1"/>
</dbReference>
<reference evidence="2" key="1">
    <citation type="submission" date="2023-07" db="EMBL/GenBank/DDBJ databases">
        <title>Fictibacillus sp. isolated from freshwater pond.</title>
        <authorList>
            <person name="Kirdat K."/>
            <person name="Bhat A."/>
            <person name="Mourya A."/>
            <person name="Yadav A."/>
        </authorList>
    </citation>
    <scope>NUCLEOTIDE SEQUENCE</scope>
    <source>
        <strain evidence="2">NE201</strain>
    </source>
</reference>
<dbReference type="EMBL" id="JAUHTR010000006">
    <property type="protein sequence ID" value="MDN4525499.1"/>
    <property type="molecule type" value="Genomic_DNA"/>
</dbReference>
<dbReference type="PROSITE" id="PS51819">
    <property type="entry name" value="VOC"/>
    <property type="match status" value="1"/>
</dbReference>
<dbReference type="InterPro" id="IPR037523">
    <property type="entry name" value="VOC_core"/>
</dbReference>
<gene>
    <name evidence="2" type="ORF">QYB97_13525</name>
</gene>
<proteinExistence type="predicted"/>
<feature type="domain" description="VOC" evidence="1">
    <location>
        <begin position="1"/>
        <end position="117"/>
    </location>
</feature>
<evidence type="ECO:0000313" key="2">
    <source>
        <dbReference type="EMBL" id="MDN4525499.1"/>
    </source>
</evidence>
<accession>A0ABT8HXQ7</accession>
<dbReference type="Gene3D" id="3.10.180.10">
    <property type="entry name" value="2,3-Dihydroxybiphenyl 1,2-Dioxygenase, domain 1"/>
    <property type="match status" value="1"/>
</dbReference>
<dbReference type="PANTHER" id="PTHR41294:SF1">
    <property type="entry name" value="CADMIUM-INDUCED PROTEIN CADI"/>
    <property type="match status" value="1"/>
</dbReference>
<sequence length="166" mass="19009">MNVHIGLNVTNLEKSIEFYSQVFDASPVKVKSDYTKFLLQDPGLNFTLNLKDEVSGNQVGHFGFQVEDEKEVLKHKGRLEKLGFFAREEMDVTCCYATQDKFWVTDPDGNEWEFFYTKSDVESMESKDSACCAPKTQTIEITKSSSSCLVAKMHKERPLLNRRGLF</sequence>
<dbReference type="InterPro" id="IPR052393">
    <property type="entry name" value="Cadmium-induced_rsp"/>
</dbReference>
<evidence type="ECO:0000313" key="3">
    <source>
        <dbReference type="Proteomes" id="UP001172721"/>
    </source>
</evidence>
<dbReference type="InterPro" id="IPR049789">
    <property type="entry name" value="ArsI/CadI-like"/>
</dbReference>
<dbReference type="PANTHER" id="PTHR41294">
    <property type="entry name" value="CADMIUM-INDUCED PROTEIN CADI"/>
    <property type="match status" value="1"/>
</dbReference>
<protein>
    <submittedName>
        <fullName evidence="2">ArsI/CadI family heavy metal resistance metalloenzyme</fullName>
    </submittedName>
</protein>
<dbReference type="InterPro" id="IPR004360">
    <property type="entry name" value="Glyas_Fos-R_dOase_dom"/>
</dbReference>
<name>A0ABT8HXQ7_9BACL</name>
<dbReference type="SUPFAM" id="SSF54593">
    <property type="entry name" value="Glyoxalase/Bleomycin resistance protein/Dihydroxybiphenyl dioxygenase"/>
    <property type="match status" value="1"/>
</dbReference>
<evidence type="ECO:0000259" key="1">
    <source>
        <dbReference type="PROSITE" id="PS51819"/>
    </source>
</evidence>
<dbReference type="RefSeq" id="WP_301166527.1">
    <property type="nucleotide sequence ID" value="NZ_JAUHTR010000006.1"/>
</dbReference>
<organism evidence="2 3">
    <name type="scientific">Fictibacillus fluitans</name>
    <dbReference type="NCBI Taxonomy" id="3058422"/>
    <lineage>
        <taxon>Bacteria</taxon>
        <taxon>Bacillati</taxon>
        <taxon>Bacillota</taxon>
        <taxon>Bacilli</taxon>
        <taxon>Bacillales</taxon>
        <taxon>Fictibacillaceae</taxon>
        <taxon>Fictibacillus</taxon>
    </lineage>
</organism>
<dbReference type="InterPro" id="IPR029068">
    <property type="entry name" value="Glyas_Bleomycin-R_OHBP_Dase"/>
</dbReference>
<dbReference type="NCBIfam" id="NF041414">
    <property type="entry name" value="ArsI_CadI_VOC"/>
    <property type="match status" value="1"/>
</dbReference>